<dbReference type="InterPro" id="IPR029052">
    <property type="entry name" value="Metallo-depent_PP-like"/>
</dbReference>
<feature type="domain" description="Calcineurin-like phosphoesterase" evidence="1">
    <location>
        <begin position="4"/>
        <end position="218"/>
    </location>
</feature>
<evidence type="ECO:0000313" key="3">
    <source>
        <dbReference type="Proteomes" id="UP000502035"/>
    </source>
</evidence>
<dbReference type="Gene3D" id="3.60.21.10">
    <property type="match status" value="1"/>
</dbReference>
<name>A0A6G7YDF7_9ACTN</name>
<sequence>MAERIGLAGDWHGNQTWARASIRRLATDHGVTTLLHAGDFGISPGPDGEAYLDAMERVCADFGVRVLVTPGNHEDWRHINRVPIEERDTVGRVGWLTNHIAVLPRGHRFTLNGRSFVSLGGAPSVDFQYRSQGHDWWAEEAITELEAAAVAAAGPADVMLTHDSPMGPWWTPRVAELCATNDWGWPQEALAYAAHGRRVLTMAVEGVKPSLLIHGHYHLVDETVIEHDGRSCRIVSLHADGQGGNLALLDTERLGVKWLGVARVADQWKKV</sequence>
<evidence type="ECO:0000313" key="2">
    <source>
        <dbReference type="EMBL" id="QIK74759.1"/>
    </source>
</evidence>
<dbReference type="Pfam" id="PF00149">
    <property type="entry name" value="Metallophos"/>
    <property type="match status" value="1"/>
</dbReference>
<gene>
    <name evidence="2" type="ORF">G7071_04275</name>
</gene>
<keyword evidence="3" id="KW-1185">Reference proteome</keyword>
<protein>
    <submittedName>
        <fullName evidence="2">Metallophosphoesterase</fullName>
    </submittedName>
</protein>
<dbReference type="GO" id="GO:0016787">
    <property type="term" value="F:hydrolase activity"/>
    <property type="evidence" value="ECO:0007669"/>
    <property type="project" value="InterPro"/>
</dbReference>
<dbReference type="RefSeq" id="WP_166315304.1">
    <property type="nucleotide sequence ID" value="NZ_CP049866.1"/>
</dbReference>
<dbReference type="AlphaFoldDB" id="A0A6G7YDF7"/>
<dbReference type="SUPFAM" id="SSF56300">
    <property type="entry name" value="Metallo-dependent phosphatases"/>
    <property type="match status" value="1"/>
</dbReference>
<evidence type="ECO:0000259" key="1">
    <source>
        <dbReference type="Pfam" id="PF00149"/>
    </source>
</evidence>
<dbReference type="Proteomes" id="UP000502035">
    <property type="component" value="Chromosome"/>
</dbReference>
<dbReference type="EMBL" id="CP049866">
    <property type="protein sequence ID" value="QIK74759.1"/>
    <property type="molecule type" value="Genomic_DNA"/>
</dbReference>
<dbReference type="KEGG" id="npi:G7071_04275"/>
<proteinExistence type="predicted"/>
<dbReference type="InterPro" id="IPR004843">
    <property type="entry name" value="Calcineurin-like_PHP"/>
</dbReference>
<accession>A0A6G7YDF7</accession>
<organism evidence="2 3">
    <name type="scientific">Nocardioides piscis</name>
    <dbReference type="NCBI Taxonomy" id="2714938"/>
    <lineage>
        <taxon>Bacteria</taxon>
        <taxon>Bacillati</taxon>
        <taxon>Actinomycetota</taxon>
        <taxon>Actinomycetes</taxon>
        <taxon>Propionibacteriales</taxon>
        <taxon>Nocardioidaceae</taxon>
        <taxon>Nocardioides</taxon>
    </lineage>
</organism>
<reference evidence="2 3" key="1">
    <citation type="submission" date="2020-03" db="EMBL/GenBank/DDBJ databases">
        <title>Nocardioides sp. nov., isolated from fish.</title>
        <authorList>
            <person name="Hyun D.-W."/>
            <person name="Bae J.-W."/>
        </authorList>
    </citation>
    <scope>NUCLEOTIDE SEQUENCE [LARGE SCALE GENOMIC DNA]</scope>
    <source>
        <strain evidence="2 3">HDW12A</strain>
    </source>
</reference>